<keyword evidence="2" id="KW-1185">Reference proteome</keyword>
<reference evidence="1" key="1">
    <citation type="journal article" date="2020" name="Cell">
        <title>Large-Scale Comparative Analyses of Tick Genomes Elucidate Their Genetic Diversity and Vector Capacities.</title>
        <authorList>
            <consortium name="Tick Genome and Microbiome Consortium (TIGMIC)"/>
            <person name="Jia N."/>
            <person name="Wang J."/>
            <person name="Shi W."/>
            <person name="Du L."/>
            <person name="Sun Y."/>
            <person name="Zhan W."/>
            <person name="Jiang J.F."/>
            <person name="Wang Q."/>
            <person name="Zhang B."/>
            <person name="Ji P."/>
            <person name="Bell-Sakyi L."/>
            <person name="Cui X.M."/>
            <person name="Yuan T.T."/>
            <person name="Jiang B.G."/>
            <person name="Yang W.F."/>
            <person name="Lam T.T."/>
            <person name="Chang Q.C."/>
            <person name="Ding S.J."/>
            <person name="Wang X.J."/>
            <person name="Zhu J.G."/>
            <person name="Ruan X.D."/>
            <person name="Zhao L."/>
            <person name="Wei J.T."/>
            <person name="Ye R.Z."/>
            <person name="Que T.C."/>
            <person name="Du C.H."/>
            <person name="Zhou Y.H."/>
            <person name="Cheng J.X."/>
            <person name="Dai P.F."/>
            <person name="Guo W.B."/>
            <person name="Han X.H."/>
            <person name="Huang E.J."/>
            <person name="Li L.F."/>
            <person name="Wei W."/>
            <person name="Gao Y.C."/>
            <person name="Liu J.Z."/>
            <person name="Shao H.Z."/>
            <person name="Wang X."/>
            <person name="Wang C.C."/>
            <person name="Yang T.C."/>
            <person name="Huo Q.B."/>
            <person name="Li W."/>
            <person name="Chen H.Y."/>
            <person name="Chen S.E."/>
            <person name="Zhou L.G."/>
            <person name="Ni X.B."/>
            <person name="Tian J.H."/>
            <person name="Sheng Y."/>
            <person name="Liu T."/>
            <person name="Pan Y.S."/>
            <person name="Xia L.Y."/>
            <person name="Li J."/>
            <person name="Zhao F."/>
            <person name="Cao W.C."/>
        </authorList>
    </citation>
    <scope>NUCLEOTIDE SEQUENCE</scope>
    <source>
        <strain evidence="1">Rmic-2018</strain>
    </source>
</reference>
<sequence length="148" mass="16743">MQRERCCHKLLRHDATVGESVGNSLPSSEVVLQNTLSVMQSLARSALQNTVQAPVQNVRPRVKADMLTYSGYDDCKSTEYLDRLLHYQQTTGLSDTELLEQVAPVSLTEQAARWFQLTGHCARMVEEFSGEFLLANSEWRLRRELQAG</sequence>
<reference evidence="1" key="2">
    <citation type="submission" date="2021-09" db="EMBL/GenBank/DDBJ databases">
        <authorList>
            <person name="Jia N."/>
            <person name="Wang J."/>
            <person name="Shi W."/>
            <person name="Du L."/>
            <person name="Sun Y."/>
            <person name="Zhan W."/>
            <person name="Jiang J."/>
            <person name="Wang Q."/>
            <person name="Zhang B."/>
            <person name="Ji P."/>
            <person name="Sakyi L.B."/>
            <person name="Cui X."/>
            <person name="Yuan T."/>
            <person name="Jiang B."/>
            <person name="Yang W."/>
            <person name="Lam T.T.-Y."/>
            <person name="Chang Q."/>
            <person name="Ding S."/>
            <person name="Wang X."/>
            <person name="Zhu J."/>
            <person name="Ruan X."/>
            <person name="Zhao L."/>
            <person name="Wei J."/>
            <person name="Que T."/>
            <person name="Du C."/>
            <person name="Cheng J."/>
            <person name="Dai P."/>
            <person name="Han X."/>
            <person name="Huang E."/>
            <person name="Gao Y."/>
            <person name="Liu J."/>
            <person name="Shao H."/>
            <person name="Ye R."/>
            <person name="Li L."/>
            <person name="Wei W."/>
            <person name="Wang X."/>
            <person name="Wang C."/>
            <person name="Huo Q."/>
            <person name="Li W."/>
            <person name="Guo W."/>
            <person name="Chen H."/>
            <person name="Chen S."/>
            <person name="Zhou L."/>
            <person name="Zhou L."/>
            <person name="Ni X."/>
            <person name="Tian J."/>
            <person name="Zhou Y."/>
            <person name="Sheng Y."/>
            <person name="Liu T."/>
            <person name="Pan Y."/>
            <person name="Xia L."/>
            <person name="Li J."/>
            <person name="Zhao F."/>
            <person name="Cao W."/>
        </authorList>
    </citation>
    <scope>NUCLEOTIDE SEQUENCE</scope>
    <source>
        <strain evidence="1">Rmic-2018</strain>
        <tissue evidence="1">Larvae</tissue>
    </source>
</reference>
<dbReference type="Proteomes" id="UP000821866">
    <property type="component" value="Chromosome 7"/>
</dbReference>
<name>A0A9J6DJ96_RHIMP</name>
<proteinExistence type="predicted"/>
<organism evidence="1 2">
    <name type="scientific">Rhipicephalus microplus</name>
    <name type="common">Cattle tick</name>
    <name type="synonym">Boophilus microplus</name>
    <dbReference type="NCBI Taxonomy" id="6941"/>
    <lineage>
        <taxon>Eukaryota</taxon>
        <taxon>Metazoa</taxon>
        <taxon>Ecdysozoa</taxon>
        <taxon>Arthropoda</taxon>
        <taxon>Chelicerata</taxon>
        <taxon>Arachnida</taxon>
        <taxon>Acari</taxon>
        <taxon>Parasitiformes</taxon>
        <taxon>Ixodida</taxon>
        <taxon>Ixodoidea</taxon>
        <taxon>Ixodidae</taxon>
        <taxon>Rhipicephalinae</taxon>
        <taxon>Rhipicephalus</taxon>
        <taxon>Boophilus</taxon>
    </lineage>
</organism>
<evidence type="ECO:0000313" key="2">
    <source>
        <dbReference type="Proteomes" id="UP000821866"/>
    </source>
</evidence>
<comment type="caution">
    <text evidence="1">The sequence shown here is derived from an EMBL/GenBank/DDBJ whole genome shotgun (WGS) entry which is preliminary data.</text>
</comment>
<dbReference type="AlphaFoldDB" id="A0A9J6DJ96"/>
<dbReference type="VEuPathDB" id="VectorBase:LOC119161129"/>
<dbReference type="EMBL" id="JABSTU010000009">
    <property type="protein sequence ID" value="KAH8021966.1"/>
    <property type="molecule type" value="Genomic_DNA"/>
</dbReference>
<gene>
    <name evidence="1" type="ORF">HPB51_019610</name>
</gene>
<protein>
    <submittedName>
        <fullName evidence="1">Uncharacterized protein</fullName>
    </submittedName>
</protein>
<accession>A0A9J6DJ96</accession>
<evidence type="ECO:0000313" key="1">
    <source>
        <dbReference type="EMBL" id="KAH8021966.1"/>
    </source>
</evidence>